<reference evidence="2 3" key="1">
    <citation type="journal article" date="2013" name="Genome Announc.">
        <title>Complete Genome Sequence of the Solvent Producer Clostridium saccharobutylicum NCP262 (DSM 13864).</title>
        <authorList>
            <person name="Poehlein A."/>
            <person name="Hartwich K."/>
            <person name="Krabben P."/>
            <person name="Ehrenreich A."/>
            <person name="Liebl W."/>
            <person name="Durre P."/>
            <person name="Gottschalk G."/>
            <person name="Daniel R."/>
        </authorList>
    </citation>
    <scope>NUCLEOTIDE SEQUENCE [LARGE SCALE GENOMIC DNA]</scope>
    <source>
        <strain evidence="2">DSM 13864</strain>
    </source>
</reference>
<keyword evidence="1" id="KW-0812">Transmembrane</keyword>
<gene>
    <name evidence="2" type="ORF">CLSA_c08210</name>
</gene>
<dbReference type="PATRIC" id="fig|1345695.3.peg.761"/>
<keyword evidence="1" id="KW-0472">Membrane</keyword>
<sequence length="48" mass="5471">MKGEIAILKRTMSRVVITFFILLIWASVKDCTKVKLYEGIDVNNVTIV</sequence>
<evidence type="ECO:0000313" key="2">
    <source>
        <dbReference type="EMBL" id="AGX41834.1"/>
    </source>
</evidence>
<evidence type="ECO:0000256" key="1">
    <source>
        <dbReference type="SAM" id="Phobius"/>
    </source>
</evidence>
<feature type="transmembrane region" description="Helical" evidence="1">
    <location>
        <begin position="12"/>
        <end position="28"/>
    </location>
</feature>
<protein>
    <submittedName>
        <fullName evidence="2">Uncharacterized protein</fullName>
    </submittedName>
</protein>
<keyword evidence="3" id="KW-1185">Reference proteome</keyword>
<dbReference type="HOGENOM" id="CLU_3151373_0_0_9"/>
<dbReference type="Proteomes" id="UP000017118">
    <property type="component" value="Chromosome"/>
</dbReference>
<accession>U5MLZ9</accession>
<proteinExistence type="predicted"/>
<evidence type="ECO:0000313" key="3">
    <source>
        <dbReference type="Proteomes" id="UP000017118"/>
    </source>
</evidence>
<organism evidence="2 3">
    <name type="scientific">Clostridium saccharobutylicum DSM 13864</name>
    <dbReference type="NCBI Taxonomy" id="1345695"/>
    <lineage>
        <taxon>Bacteria</taxon>
        <taxon>Bacillati</taxon>
        <taxon>Bacillota</taxon>
        <taxon>Clostridia</taxon>
        <taxon>Eubacteriales</taxon>
        <taxon>Clostridiaceae</taxon>
        <taxon>Clostridium</taxon>
    </lineage>
</organism>
<dbReference type="KEGG" id="csb:CLSA_c08210"/>
<dbReference type="AlphaFoldDB" id="U5MLZ9"/>
<name>U5MLZ9_CLOSA</name>
<dbReference type="EMBL" id="CP006721">
    <property type="protein sequence ID" value="AGX41834.1"/>
    <property type="molecule type" value="Genomic_DNA"/>
</dbReference>
<keyword evidence="1" id="KW-1133">Transmembrane helix</keyword>